<dbReference type="Proteomes" id="UP000229498">
    <property type="component" value="Unassembled WGS sequence"/>
</dbReference>
<evidence type="ECO:0000313" key="3">
    <source>
        <dbReference type="EMBL" id="PJK27806.1"/>
    </source>
</evidence>
<gene>
    <name evidence="3" type="ORF">CVT23_20210</name>
</gene>
<dbReference type="OrthoDB" id="2080452at2"/>
<evidence type="ECO:0008006" key="5">
    <source>
        <dbReference type="Google" id="ProtNLM"/>
    </source>
</evidence>
<evidence type="ECO:0000313" key="4">
    <source>
        <dbReference type="Proteomes" id="UP000229498"/>
    </source>
</evidence>
<reference evidence="3 4" key="1">
    <citation type="submission" date="2017-11" db="EMBL/GenBank/DDBJ databases">
        <title>Draft genome sequence of Rhizobiales bacterium SY3-13.</title>
        <authorList>
            <person name="Sun C."/>
        </authorList>
    </citation>
    <scope>NUCLEOTIDE SEQUENCE [LARGE SCALE GENOMIC DNA]</scope>
    <source>
        <strain evidence="3 4">SY3-13</strain>
    </source>
</reference>
<comment type="caution">
    <text evidence="3">The sequence shown here is derived from an EMBL/GenBank/DDBJ whole genome shotgun (WGS) entry which is preliminary data.</text>
</comment>
<dbReference type="AlphaFoldDB" id="A0A2M9FWG3"/>
<protein>
    <recommendedName>
        <fullName evidence="5">3-keto-disaccharide hydrolase domain-containing protein</fullName>
    </recommendedName>
</protein>
<organism evidence="3 4">
    <name type="scientific">Minwuia thermotolerans</name>
    <dbReference type="NCBI Taxonomy" id="2056226"/>
    <lineage>
        <taxon>Bacteria</taxon>
        <taxon>Pseudomonadati</taxon>
        <taxon>Pseudomonadota</taxon>
        <taxon>Alphaproteobacteria</taxon>
        <taxon>Minwuiales</taxon>
        <taxon>Minwuiaceae</taxon>
        <taxon>Minwuia</taxon>
    </lineage>
</organism>
<keyword evidence="4" id="KW-1185">Reference proteome</keyword>
<evidence type="ECO:0000256" key="2">
    <source>
        <dbReference type="SAM" id="SignalP"/>
    </source>
</evidence>
<proteinExistence type="predicted"/>
<accession>A0A2M9FWG3</accession>
<dbReference type="RefSeq" id="WP_109795631.1">
    <property type="nucleotide sequence ID" value="NZ_PHIG01000054.1"/>
</dbReference>
<name>A0A2M9FWG3_9PROT</name>
<dbReference type="Gene3D" id="2.60.120.560">
    <property type="entry name" value="Exo-inulinase, domain 1"/>
    <property type="match status" value="1"/>
</dbReference>
<dbReference type="EMBL" id="PHIG01000054">
    <property type="protein sequence ID" value="PJK27806.1"/>
    <property type="molecule type" value="Genomic_DNA"/>
</dbReference>
<feature type="region of interest" description="Disordered" evidence="1">
    <location>
        <begin position="77"/>
        <end position="106"/>
    </location>
</feature>
<evidence type="ECO:0000256" key="1">
    <source>
        <dbReference type="SAM" id="MobiDB-lite"/>
    </source>
</evidence>
<keyword evidence="2" id="KW-0732">Signal</keyword>
<sequence length="312" mass="34864">MKRLIIAAVSMAVLSLGLPAFAQDDDGRRYERWRGGYETPQHTERLVEQLNDLIRQAERDRAASPGFLQDLREALRRHETAEESLEQGTGRNGGTASRPEIADDFSDGNFTADPAWTVAQGEWFVTGDNQLASHVDVSREVTPEEGIKRLFEGLLGNNRGREGREGGRAVNVASSIFLTHDISNAFDLETRLFSGAEGLLEIGVYQGGDGRNGYRLQFSEEGWMRLVRVGSSIATLRQADFTFPAAVAGSTRPEPYDVRWRRSENGRMQVWVDGVEKFNLIDNGFRDPFDGFRMVNANGRHGMDAVRIKLLE</sequence>
<feature type="signal peptide" evidence="2">
    <location>
        <begin position="1"/>
        <end position="22"/>
    </location>
</feature>
<feature type="chain" id="PRO_5014631175" description="3-keto-disaccharide hydrolase domain-containing protein" evidence="2">
    <location>
        <begin position="23"/>
        <end position="312"/>
    </location>
</feature>